<name>A0AC61R0N4_9FIRM</name>
<evidence type="ECO:0000313" key="2">
    <source>
        <dbReference type="Proteomes" id="UP000307720"/>
    </source>
</evidence>
<comment type="caution">
    <text evidence="1">The sequence shown here is derived from an EMBL/GenBank/DDBJ whole genome shotgun (WGS) entry which is preliminary data.</text>
</comment>
<protein>
    <submittedName>
        <fullName evidence="1">Recombinase</fullName>
    </submittedName>
</protein>
<accession>A0AC61R0N4</accession>
<organism evidence="1 2">
    <name type="scientific">Hominisplanchenecus murintestinalis</name>
    <dbReference type="NCBI Taxonomy" id="2941517"/>
    <lineage>
        <taxon>Bacteria</taxon>
        <taxon>Bacillati</taxon>
        <taxon>Bacillota</taxon>
        <taxon>Clostridia</taxon>
        <taxon>Lachnospirales</taxon>
        <taxon>Lachnospiraceae</taxon>
        <taxon>Hominisplanchenecus</taxon>
    </lineage>
</organism>
<gene>
    <name evidence="1" type="ORF">E5357_06710</name>
</gene>
<sequence length="557" mass="64487">MDTILNGIYTADAYYRLSKEDGDKAESDSIVNQKALVREFLKVHSDIQIYKERVDDGYTGVNFERPSFQAMLEDIKSGKVNCVIVKDLSRFGRNYIEAGRYIEKIFPYLGVRFIAINDNIDTASAASASDELLIPFKNLINDAYCKDISIKVRSHLNMKRENGQYISPFAPYGYKKSEQNKNQLVIDEKAASVVRQIFKWKIDGMSSARIADKLNELGIPTPIEYKHMNGEPLHCEFQKRSDSKWMANSVNRILGNEIYTGVLVQGKTSSPSYKVRKRIKKAEKDWVRCENCHEAIISAEDFGMVRRTSEEDTRVAPDEETLYLFSGIAKCGHCGGNMTRKTVPSNGKNYVYLVCVENKNNKSCTFHKGLSLKKFEKTILEIINLHIEHIFELSKMLDTAQKTPYTGYLAEKLQDHILEKERQIEKKRHYTTEVYTDFKDGVITKGEYRELKESFRDEIHILEKEIETLQEEIEELAKTKRDKVQWVNQFIECRGFPKLTRKILLKIVEEIRIYDKDRIEVIFKFQSEYEEVCRYLESTENFEPHTDIGGGADGKKK</sequence>
<proteinExistence type="predicted"/>
<evidence type="ECO:0000313" key="1">
    <source>
        <dbReference type="EMBL" id="TGX99113.1"/>
    </source>
</evidence>
<keyword evidence="2" id="KW-1185">Reference proteome</keyword>
<reference evidence="1" key="1">
    <citation type="submission" date="2019-04" db="EMBL/GenBank/DDBJ databases">
        <title>Microbes associate with the intestines of laboratory mice.</title>
        <authorList>
            <person name="Navarre W."/>
            <person name="Wong E."/>
            <person name="Huang K."/>
            <person name="Tropini C."/>
            <person name="Ng K."/>
            <person name="Yu B."/>
        </authorList>
    </citation>
    <scope>NUCLEOTIDE SEQUENCE</scope>
    <source>
        <strain evidence="1">NM72_1-8</strain>
    </source>
</reference>
<dbReference type="EMBL" id="SRZB01000010">
    <property type="protein sequence ID" value="TGX99113.1"/>
    <property type="molecule type" value="Genomic_DNA"/>
</dbReference>
<dbReference type="Proteomes" id="UP000307720">
    <property type="component" value="Unassembled WGS sequence"/>
</dbReference>